<proteinExistence type="inferred from homology"/>
<dbReference type="EMBL" id="JBHSZO010000011">
    <property type="protein sequence ID" value="MFC7218340.1"/>
    <property type="molecule type" value="Genomic_DNA"/>
</dbReference>
<evidence type="ECO:0000313" key="9">
    <source>
        <dbReference type="EMBL" id="MFC7218340.1"/>
    </source>
</evidence>
<evidence type="ECO:0000256" key="7">
    <source>
        <dbReference type="SAM" id="Phobius"/>
    </source>
</evidence>
<reference evidence="10" key="1">
    <citation type="journal article" date="2019" name="Int. J. Syst. Evol. Microbiol.">
        <title>The Global Catalogue of Microorganisms (GCM) 10K type strain sequencing project: providing services to taxonomists for standard genome sequencing and annotation.</title>
        <authorList>
            <consortium name="The Broad Institute Genomics Platform"/>
            <consortium name="The Broad Institute Genome Sequencing Center for Infectious Disease"/>
            <person name="Wu L."/>
            <person name="Ma J."/>
        </authorList>
    </citation>
    <scope>NUCLEOTIDE SEQUENCE [LARGE SCALE GENOMIC DNA]</scope>
    <source>
        <strain evidence="10">CGMCC 1.13681</strain>
    </source>
</reference>
<evidence type="ECO:0000256" key="5">
    <source>
        <dbReference type="ARBA" id="ARBA00022989"/>
    </source>
</evidence>
<comment type="similarity">
    <text evidence="2">Belongs to the ABC-4 integral membrane protein family. LolC/E subfamily.</text>
</comment>
<dbReference type="InterPro" id="IPR003838">
    <property type="entry name" value="ABC3_permease_C"/>
</dbReference>
<keyword evidence="10" id="KW-1185">Reference proteome</keyword>
<accession>A0ABW2GG81</accession>
<dbReference type="InterPro" id="IPR051447">
    <property type="entry name" value="Lipoprotein-release_system"/>
</dbReference>
<sequence length="763" mass="79502">AAGTAAAQWALLAVPAALAAPFLAVPLLRLLRDAGALDADLPPSAATAAGWWVVAAALAVHAAAVLVPVVRAARDRHASRRLRLRAGRFAAAQRTGADLALAAVAVLGWLQLLRYRTPLADEGTLDPLLLLAPVAMTAATVLLSLRLLPLAGRAADRLARRTAGLVLPLGGWQLGRRTRGHAGPVLLVALALAVASLSGTALAILHRGDHDQAVFRTGADLRIEAGDDSAGFLPRLDRHAAYAALPGIRATTPVVALGGQVGSESVGVTAVDTAEIPATRRPGSPSGPIPALRPDLYSSSTAEQMARLGADVREHGLLLPGRPRTLDLRAVLSATGPTGAAPLTVQLTLEDGDGLGHTLSHPLPPFDGREHALRIPLGTHPQYPLRITGLRLSVPPGEESQRRTYRVRLSGPRAAAPFPGWRDGFSGRTPSPWLAGCPGVDPPRNRAGERPAAGLVLCADDTGDGELLDAVLRGPDLDIRQDLLTWRIDLRPDTPGKAAPIPALVDGVLAATGEAEPGDTLTLTLDSREYRVRVIGRIDGIPGFDRSRGRLLLDTRALAARLTHAGQPPPREAFWWLAATDGDPAPALAAARAPAAPGAALGTTRDVAQERAALARSPLRAGTDAALALCLVLAPAFAVIGFTLHTVLSVRSRAREFALLRALGTRPRQLTAVLWTEQLCLAAFAALTGTLTGTALAAVITPVTGVDDHGFPVYPGLLATVPWSRVLPIAAGTVLLICLAVTAAARLLTRADLVRVLRAGEDR</sequence>
<keyword evidence="6 7" id="KW-0472">Membrane</keyword>
<dbReference type="RefSeq" id="WP_386413680.1">
    <property type="nucleotide sequence ID" value="NZ_JBHSZO010000011.1"/>
</dbReference>
<dbReference type="PANTHER" id="PTHR30489:SF0">
    <property type="entry name" value="LIPOPROTEIN-RELEASING SYSTEM TRANSMEMBRANE PROTEIN LOLE"/>
    <property type="match status" value="1"/>
</dbReference>
<dbReference type="Pfam" id="PF02687">
    <property type="entry name" value="FtsX"/>
    <property type="match status" value="1"/>
</dbReference>
<evidence type="ECO:0000313" key="10">
    <source>
        <dbReference type="Proteomes" id="UP001596413"/>
    </source>
</evidence>
<protein>
    <submittedName>
        <fullName evidence="9">FtsX-like permease family protein</fullName>
    </submittedName>
</protein>
<evidence type="ECO:0000256" key="2">
    <source>
        <dbReference type="ARBA" id="ARBA00005236"/>
    </source>
</evidence>
<evidence type="ECO:0000256" key="3">
    <source>
        <dbReference type="ARBA" id="ARBA00022475"/>
    </source>
</evidence>
<evidence type="ECO:0000256" key="1">
    <source>
        <dbReference type="ARBA" id="ARBA00004651"/>
    </source>
</evidence>
<name>A0ABW2GG81_9ACTN</name>
<organism evidence="9 10">
    <name type="scientific">Streptomyces polyrhachis</name>
    <dbReference type="NCBI Taxonomy" id="1282885"/>
    <lineage>
        <taxon>Bacteria</taxon>
        <taxon>Bacillati</taxon>
        <taxon>Actinomycetota</taxon>
        <taxon>Actinomycetes</taxon>
        <taxon>Kitasatosporales</taxon>
        <taxon>Streptomycetaceae</taxon>
        <taxon>Streptomyces</taxon>
    </lineage>
</organism>
<dbReference type="PANTHER" id="PTHR30489">
    <property type="entry name" value="LIPOPROTEIN-RELEASING SYSTEM TRANSMEMBRANE PROTEIN LOLE"/>
    <property type="match status" value="1"/>
</dbReference>
<dbReference type="Proteomes" id="UP001596413">
    <property type="component" value="Unassembled WGS sequence"/>
</dbReference>
<keyword evidence="4 7" id="KW-0812">Transmembrane</keyword>
<gene>
    <name evidence="9" type="ORF">ACFQLX_09190</name>
</gene>
<feature type="non-terminal residue" evidence="9">
    <location>
        <position position="1"/>
    </location>
</feature>
<comment type="caution">
    <text evidence="9">The sequence shown here is derived from an EMBL/GenBank/DDBJ whole genome shotgun (WGS) entry which is preliminary data.</text>
</comment>
<feature type="transmembrane region" description="Helical" evidence="7">
    <location>
        <begin position="91"/>
        <end position="110"/>
    </location>
</feature>
<comment type="subcellular location">
    <subcellularLocation>
        <location evidence="1">Cell membrane</location>
        <topology evidence="1">Multi-pass membrane protein</topology>
    </subcellularLocation>
</comment>
<feature type="transmembrane region" description="Helical" evidence="7">
    <location>
        <begin position="625"/>
        <end position="648"/>
    </location>
</feature>
<feature type="transmembrane region" description="Helical" evidence="7">
    <location>
        <begin position="185"/>
        <end position="205"/>
    </location>
</feature>
<evidence type="ECO:0000256" key="6">
    <source>
        <dbReference type="ARBA" id="ARBA00023136"/>
    </source>
</evidence>
<feature type="transmembrane region" description="Helical" evidence="7">
    <location>
        <begin position="726"/>
        <end position="748"/>
    </location>
</feature>
<evidence type="ECO:0000256" key="4">
    <source>
        <dbReference type="ARBA" id="ARBA00022692"/>
    </source>
</evidence>
<feature type="transmembrane region" description="Helical" evidence="7">
    <location>
        <begin position="679"/>
        <end position="706"/>
    </location>
</feature>
<feature type="transmembrane region" description="Helical" evidence="7">
    <location>
        <begin position="130"/>
        <end position="151"/>
    </location>
</feature>
<evidence type="ECO:0000259" key="8">
    <source>
        <dbReference type="Pfam" id="PF02687"/>
    </source>
</evidence>
<keyword evidence="5 7" id="KW-1133">Transmembrane helix</keyword>
<feature type="transmembrane region" description="Helical" evidence="7">
    <location>
        <begin position="49"/>
        <end position="70"/>
    </location>
</feature>
<feature type="domain" description="ABC3 transporter permease C-terminal" evidence="8">
    <location>
        <begin position="632"/>
        <end position="748"/>
    </location>
</feature>
<keyword evidence="3" id="KW-1003">Cell membrane</keyword>